<keyword evidence="2" id="KW-1185">Reference proteome</keyword>
<accession>A0ABV3ERE6</accession>
<evidence type="ECO:0000313" key="1">
    <source>
        <dbReference type="EMBL" id="MEU9578792.1"/>
    </source>
</evidence>
<evidence type="ECO:0000313" key="2">
    <source>
        <dbReference type="Proteomes" id="UP001551584"/>
    </source>
</evidence>
<organism evidence="1 2">
    <name type="scientific">Streptomyces chilikensis</name>
    <dbReference type="NCBI Taxonomy" id="1194079"/>
    <lineage>
        <taxon>Bacteria</taxon>
        <taxon>Bacillati</taxon>
        <taxon>Actinomycetota</taxon>
        <taxon>Actinomycetes</taxon>
        <taxon>Kitasatosporales</taxon>
        <taxon>Streptomycetaceae</taxon>
        <taxon>Streptomyces</taxon>
    </lineage>
</organism>
<comment type="caution">
    <text evidence="1">The sequence shown here is derived from an EMBL/GenBank/DDBJ whole genome shotgun (WGS) entry which is preliminary data.</text>
</comment>
<dbReference type="Proteomes" id="UP001551584">
    <property type="component" value="Unassembled WGS sequence"/>
</dbReference>
<dbReference type="EMBL" id="JBEZNA010000034">
    <property type="protein sequence ID" value="MEU9578792.1"/>
    <property type="molecule type" value="Genomic_DNA"/>
</dbReference>
<sequence>MTKPRFTPDQHAEMGRALSGLRDELVHRIVQLHNAYPKTGPESTPAQYLDEAREAVDQARMALETLHFDEAPKTADTSTYYPHEDRYVLTAARPRRQ</sequence>
<proteinExistence type="predicted"/>
<reference evidence="1 2" key="1">
    <citation type="submission" date="2024-06" db="EMBL/GenBank/DDBJ databases">
        <title>The Natural Products Discovery Center: Release of the First 8490 Sequenced Strains for Exploring Actinobacteria Biosynthetic Diversity.</title>
        <authorList>
            <person name="Kalkreuter E."/>
            <person name="Kautsar S.A."/>
            <person name="Yang D."/>
            <person name="Bader C.D."/>
            <person name="Teijaro C.N."/>
            <person name="Fluegel L."/>
            <person name="Davis C.M."/>
            <person name="Simpson J.R."/>
            <person name="Lauterbach L."/>
            <person name="Steele A.D."/>
            <person name="Gui C."/>
            <person name="Meng S."/>
            <person name="Li G."/>
            <person name="Viehrig K."/>
            <person name="Ye F."/>
            <person name="Su P."/>
            <person name="Kiefer A.F."/>
            <person name="Nichols A."/>
            <person name="Cepeda A.J."/>
            <person name="Yan W."/>
            <person name="Fan B."/>
            <person name="Jiang Y."/>
            <person name="Adhikari A."/>
            <person name="Zheng C.-J."/>
            <person name="Schuster L."/>
            <person name="Cowan T.M."/>
            <person name="Smanski M.J."/>
            <person name="Chevrette M.G."/>
            <person name="De Carvalho L.P.S."/>
            <person name="Shen B."/>
        </authorList>
    </citation>
    <scope>NUCLEOTIDE SEQUENCE [LARGE SCALE GENOMIC DNA]</scope>
    <source>
        <strain evidence="1 2">NPDC048117</strain>
    </source>
</reference>
<dbReference type="RefSeq" id="WP_359273146.1">
    <property type="nucleotide sequence ID" value="NZ_JBEZNA010000034.1"/>
</dbReference>
<name>A0ABV3ERE6_9ACTN</name>
<gene>
    <name evidence="1" type="ORF">AB0D95_16270</name>
</gene>
<protein>
    <submittedName>
        <fullName evidence="1">Uncharacterized protein</fullName>
    </submittedName>
</protein>